<reference evidence="3" key="1">
    <citation type="submission" date="2022-07" db="EMBL/GenBank/DDBJ databases">
        <title>Genome Sequence of Agrocybe chaxingu.</title>
        <authorList>
            <person name="Buettner E."/>
        </authorList>
    </citation>
    <scope>NUCLEOTIDE SEQUENCE</scope>
    <source>
        <strain evidence="3">MP-N11</strain>
    </source>
</reference>
<name>A0A9W8MWN1_9AGAR</name>
<feature type="domain" description="Ricin B lectin" evidence="2">
    <location>
        <begin position="88"/>
        <end position="153"/>
    </location>
</feature>
<dbReference type="AlphaFoldDB" id="A0A9W8MWN1"/>
<dbReference type="Pfam" id="PF14200">
    <property type="entry name" value="RicinB_lectin_2"/>
    <property type="match status" value="1"/>
</dbReference>
<organism evidence="3 4">
    <name type="scientific">Agrocybe chaxingu</name>
    <dbReference type="NCBI Taxonomy" id="84603"/>
    <lineage>
        <taxon>Eukaryota</taxon>
        <taxon>Fungi</taxon>
        <taxon>Dikarya</taxon>
        <taxon>Basidiomycota</taxon>
        <taxon>Agaricomycotina</taxon>
        <taxon>Agaricomycetes</taxon>
        <taxon>Agaricomycetidae</taxon>
        <taxon>Agaricales</taxon>
        <taxon>Agaricineae</taxon>
        <taxon>Strophariaceae</taxon>
        <taxon>Agrocybe</taxon>
    </lineage>
</organism>
<evidence type="ECO:0000256" key="1">
    <source>
        <dbReference type="SAM" id="MobiDB-lite"/>
    </source>
</evidence>
<protein>
    <recommendedName>
        <fullName evidence="2">Ricin B lectin domain-containing protein</fullName>
    </recommendedName>
</protein>
<dbReference type="OrthoDB" id="3064814at2759"/>
<dbReference type="Gene3D" id="2.80.10.50">
    <property type="match status" value="1"/>
</dbReference>
<dbReference type="InterPro" id="IPR000772">
    <property type="entry name" value="Ricin_B_lectin"/>
</dbReference>
<sequence length="452" mass="48895">MPFEQPNDRATANFGQYNDVAGHQTNNHNTLNNRISGVLLLLIIVHTVLTFDISIRSAGDGGSGGRGGDVNHTTYNFFTSRPFDGSLNQMWTLEDRQNGKFAIVSVDKAQYLSAKGEDVGLRLSQTAQLWRVIPDGSAFKIVSPESGLALTLGRDGGLSPLSAKGDVNQSLYILESTPENQERIKSGRFAQGPPASRLLQGDNKISAQTEAKAGENLQAPNKQTARRTEVPTPNQTPIDIPGAAGLAGMNVTINYYGGSPSDTNVLEELRKFLALDGARNLVVFLGQPLLSTAPFASPSTADPAFTNARDSASRTCGPSTPSSRHTCPTIAQTKLQISSGDSCYVTADSSDITSKVWFKTQALDADWLESVTSLQLFTVSRDQGWAALDEDASWTWFEIVILDDPTNYQPKTMQGRGPLRWPGNAIAACVCAQHPGWQNHAEVGHLHFEMFE</sequence>
<feature type="compositionally biased region" description="Polar residues" evidence="1">
    <location>
        <begin position="308"/>
        <end position="324"/>
    </location>
</feature>
<accession>A0A9W8MWN1</accession>
<feature type="region of interest" description="Disordered" evidence="1">
    <location>
        <begin position="304"/>
        <end position="324"/>
    </location>
</feature>
<dbReference type="Proteomes" id="UP001148786">
    <property type="component" value="Unassembled WGS sequence"/>
</dbReference>
<evidence type="ECO:0000313" key="3">
    <source>
        <dbReference type="EMBL" id="KAJ3512165.1"/>
    </source>
</evidence>
<evidence type="ECO:0000313" key="4">
    <source>
        <dbReference type="Proteomes" id="UP001148786"/>
    </source>
</evidence>
<comment type="caution">
    <text evidence="3">The sequence shown here is derived from an EMBL/GenBank/DDBJ whole genome shotgun (WGS) entry which is preliminary data.</text>
</comment>
<keyword evidence="4" id="KW-1185">Reference proteome</keyword>
<dbReference type="EMBL" id="JANKHO010000276">
    <property type="protein sequence ID" value="KAJ3512165.1"/>
    <property type="molecule type" value="Genomic_DNA"/>
</dbReference>
<dbReference type="SUPFAM" id="SSF50370">
    <property type="entry name" value="Ricin B-like lectins"/>
    <property type="match status" value="1"/>
</dbReference>
<feature type="region of interest" description="Disordered" evidence="1">
    <location>
        <begin position="211"/>
        <end position="242"/>
    </location>
</feature>
<proteinExistence type="predicted"/>
<gene>
    <name evidence="3" type="ORF">NLJ89_g3675</name>
</gene>
<evidence type="ECO:0000259" key="2">
    <source>
        <dbReference type="Pfam" id="PF14200"/>
    </source>
</evidence>
<dbReference type="InterPro" id="IPR035992">
    <property type="entry name" value="Ricin_B-like_lectins"/>
</dbReference>